<dbReference type="RefSeq" id="WP_056933763.1">
    <property type="nucleotide sequence ID" value="NZ_CP013050.1"/>
</dbReference>
<accession>A0A0S1XB94</accession>
<gene>
    <name evidence="2" type="ORF">TBCH5v1_1066</name>
</gene>
<dbReference type="Gene3D" id="1.10.287.1080">
    <property type="entry name" value="MazG-like"/>
    <property type="match status" value="1"/>
</dbReference>
<dbReference type="STRING" id="55802.TBCH5v1_1066"/>
<evidence type="ECO:0000313" key="2">
    <source>
        <dbReference type="EMBL" id="ALM75008.1"/>
    </source>
</evidence>
<dbReference type="CDD" id="cd11535">
    <property type="entry name" value="NTP-PPase_SsMazG"/>
    <property type="match status" value="1"/>
</dbReference>
<dbReference type="PANTHER" id="PTHR42702">
    <property type="entry name" value="NUCLEOTIDE PYROPHOSPHOHYDROLASE"/>
    <property type="match status" value="1"/>
</dbReference>
<dbReference type="Pfam" id="PF03819">
    <property type="entry name" value="MazG"/>
    <property type="match status" value="1"/>
</dbReference>
<dbReference type="EMBL" id="CP013050">
    <property type="protein sequence ID" value="ALM75008.1"/>
    <property type="molecule type" value="Genomic_DNA"/>
</dbReference>
<evidence type="ECO:0000313" key="3">
    <source>
        <dbReference type="Proteomes" id="UP000066042"/>
    </source>
</evidence>
<dbReference type="Proteomes" id="UP000066042">
    <property type="component" value="Chromosome"/>
</dbReference>
<reference evidence="2 3" key="1">
    <citation type="journal article" date="2016" name="Genome Announc.">
        <title>Complete genome sequence of the hyperthermophilic and piezophilic archaeon Thermococcus barophilus Ch5, capable of growth at the expense of hydrogenogenesis from carbon monoxide and formate.</title>
        <authorList>
            <person name="Oger P."/>
            <person name="Sokolova T.G."/>
            <person name="Kozhevnikova D.A."/>
            <person name="Taranov E.A."/>
            <person name="Vannier P."/>
            <person name="Lee H.S."/>
            <person name="Kwon K.K."/>
            <person name="Kang S.G."/>
            <person name="Lee J.H."/>
            <person name="Bonch-Osmolovskaya E.A."/>
            <person name="Lebedinsky A.V."/>
        </authorList>
    </citation>
    <scope>NUCLEOTIDE SEQUENCE [LARGE SCALE GENOMIC DNA]</scope>
    <source>
        <strain evidence="3">Ch5</strain>
    </source>
</reference>
<dbReference type="PANTHER" id="PTHR42702:SF1">
    <property type="entry name" value="REGULATORY PROTEIN FOR BETA-LACTAMASE"/>
    <property type="match status" value="1"/>
</dbReference>
<sequence>MNIREFQQMIRDIYFHRDSKRGLERTFLWFVEEVGELSEALRKGKKEDIEEEFADVFAWLVSLANLAGVDLEKAALKKYPNKCPYCGKNPCECKKE</sequence>
<dbReference type="GeneID" id="26136330"/>
<dbReference type="AlphaFoldDB" id="A0A0S1XB94"/>
<protein>
    <recommendedName>
        <fullName evidence="1">NTP pyrophosphohydrolase MazG-like domain-containing protein</fullName>
    </recommendedName>
</protein>
<organism evidence="2 3">
    <name type="scientific">Thermococcus barophilus</name>
    <dbReference type="NCBI Taxonomy" id="55802"/>
    <lineage>
        <taxon>Archaea</taxon>
        <taxon>Methanobacteriati</taxon>
        <taxon>Methanobacteriota</taxon>
        <taxon>Thermococci</taxon>
        <taxon>Thermococcales</taxon>
        <taxon>Thermococcaceae</taxon>
        <taxon>Thermococcus</taxon>
    </lineage>
</organism>
<dbReference type="InterPro" id="IPR004518">
    <property type="entry name" value="MazG-like_dom"/>
</dbReference>
<name>A0A0S1XB94_THEBA</name>
<dbReference type="SUPFAM" id="SSF101386">
    <property type="entry name" value="all-alpha NTP pyrophosphatases"/>
    <property type="match status" value="1"/>
</dbReference>
<proteinExistence type="predicted"/>
<feature type="domain" description="NTP pyrophosphohydrolase MazG-like" evidence="1">
    <location>
        <begin position="24"/>
        <end position="86"/>
    </location>
</feature>
<dbReference type="PATRIC" id="fig|55802.8.peg.1056"/>
<evidence type="ECO:0000259" key="1">
    <source>
        <dbReference type="Pfam" id="PF03819"/>
    </source>
</evidence>